<evidence type="ECO:0000259" key="12">
    <source>
        <dbReference type="PROSITE" id="PS52048"/>
    </source>
</evidence>
<sequence length="277" mass="31011">MYEIFLRLFKKYSKYALVTSKQKSGVNICLQQNRQLKPDIYDIVCKENYIKAIMAVALPLESNPDVMNKYLQKLGVSDKWKMVDVLGLEDDALEWVPQPVLAVLLLFPLSENYEEYRVNEENEVKSKGQNVPNDVFHLKQVLSNICGTVALVHSVANNVQQIDIDEGPLKKYLNDAEGLDAAAKGALLENSTAFLDVYKDLTGSVDGDAGETNNHFVTFVHKNGMLVELDGRKSFPIIHGKTTSKNFLKDAAKICRSFIDREPDNIGFNVVALVPAE</sequence>
<dbReference type="FunFam" id="3.40.532.10:FF:000006">
    <property type="entry name" value="Ubiquitin carboxyl-terminal hydrolase"/>
    <property type="match status" value="1"/>
</dbReference>
<dbReference type="InterPro" id="IPR036959">
    <property type="entry name" value="Peptidase_C12_UCH_sf"/>
</dbReference>
<feature type="active site" description="Proton donor" evidence="10">
    <location>
        <position position="215"/>
    </location>
</feature>
<protein>
    <recommendedName>
        <fullName evidence="9 11">Ubiquitin carboxyl-terminal hydrolase</fullName>
        <ecNumber evidence="3 11">3.4.19.12</ecNumber>
    </recommendedName>
</protein>
<dbReference type="GO" id="GO:0006511">
    <property type="term" value="P:ubiquitin-dependent protein catabolic process"/>
    <property type="evidence" value="ECO:0007669"/>
    <property type="project" value="UniProtKB-UniRule"/>
</dbReference>
<evidence type="ECO:0000256" key="11">
    <source>
        <dbReference type="RuleBase" id="RU361215"/>
    </source>
</evidence>
<name>A0A5E4Q5J8_9NEOP</name>
<dbReference type="PANTHER" id="PTHR10589:SF17">
    <property type="entry name" value="UBIQUITIN CARBOXYL-TERMINAL HYDROLASE"/>
    <property type="match status" value="1"/>
</dbReference>
<reference evidence="13 14" key="1">
    <citation type="submission" date="2017-07" db="EMBL/GenBank/DDBJ databases">
        <authorList>
            <person name="Talla V."/>
            <person name="Backstrom N."/>
        </authorList>
    </citation>
    <scope>NUCLEOTIDE SEQUENCE [LARGE SCALE GENOMIC DNA]</scope>
</reference>
<dbReference type="SUPFAM" id="SSF54001">
    <property type="entry name" value="Cysteine proteinases"/>
    <property type="match status" value="1"/>
</dbReference>
<proteinExistence type="inferred from homology"/>
<evidence type="ECO:0000313" key="13">
    <source>
        <dbReference type="EMBL" id="VVC93535.1"/>
    </source>
</evidence>
<dbReference type="PANTHER" id="PTHR10589">
    <property type="entry name" value="UBIQUITIN CARBOXYL-TERMINAL HYDROLASE"/>
    <property type="match status" value="1"/>
</dbReference>
<dbReference type="GO" id="GO:0005737">
    <property type="term" value="C:cytoplasm"/>
    <property type="evidence" value="ECO:0007669"/>
    <property type="project" value="TreeGrafter"/>
</dbReference>
<dbReference type="PROSITE" id="PS52048">
    <property type="entry name" value="UCH_DOMAIN"/>
    <property type="match status" value="1"/>
</dbReference>
<feature type="domain" description="UCH catalytic" evidence="12">
    <location>
        <begin position="56"/>
        <end position="275"/>
    </location>
</feature>
<dbReference type="EC" id="3.4.19.12" evidence="3 11"/>
<evidence type="ECO:0000256" key="8">
    <source>
        <dbReference type="ARBA" id="ARBA00055560"/>
    </source>
</evidence>
<dbReference type="CDD" id="cd09616">
    <property type="entry name" value="Peptidase_C12_UCH_L1_L3"/>
    <property type="match status" value="1"/>
</dbReference>
<accession>A0A5E4Q5J8</accession>
<gene>
    <name evidence="13" type="ORF">LSINAPIS_LOCUS5705</name>
</gene>
<organism evidence="13 14">
    <name type="scientific">Leptidea sinapis</name>
    <dbReference type="NCBI Taxonomy" id="189913"/>
    <lineage>
        <taxon>Eukaryota</taxon>
        <taxon>Metazoa</taxon>
        <taxon>Ecdysozoa</taxon>
        <taxon>Arthropoda</taxon>
        <taxon>Hexapoda</taxon>
        <taxon>Insecta</taxon>
        <taxon>Pterygota</taxon>
        <taxon>Neoptera</taxon>
        <taxon>Endopterygota</taxon>
        <taxon>Lepidoptera</taxon>
        <taxon>Glossata</taxon>
        <taxon>Ditrysia</taxon>
        <taxon>Papilionoidea</taxon>
        <taxon>Pieridae</taxon>
        <taxon>Dismorphiinae</taxon>
        <taxon>Leptidea</taxon>
    </lineage>
</organism>
<dbReference type="GO" id="GO:0004843">
    <property type="term" value="F:cysteine-type deubiquitinase activity"/>
    <property type="evidence" value="ECO:0007669"/>
    <property type="project" value="UniProtKB-UniRule"/>
</dbReference>
<evidence type="ECO:0000256" key="1">
    <source>
        <dbReference type="ARBA" id="ARBA00000707"/>
    </source>
</evidence>
<evidence type="ECO:0000256" key="2">
    <source>
        <dbReference type="ARBA" id="ARBA00009326"/>
    </source>
</evidence>
<comment type="function">
    <text evidence="8">Ubiquitin-protein hydrolase is involved both in the processing of ubiquitin precursors and of ubiquitinated proteins. This enzyme is a thiol protease that recognizes and hydrolyzes a peptide bond at the C-terminal glycine of ubiquitin.</text>
</comment>
<keyword evidence="5 10" id="KW-0833">Ubl conjugation pathway</keyword>
<dbReference type="PRINTS" id="PR00707">
    <property type="entry name" value="UBCTHYDRLASE"/>
</dbReference>
<evidence type="ECO:0000256" key="3">
    <source>
        <dbReference type="ARBA" id="ARBA00012759"/>
    </source>
</evidence>
<evidence type="ECO:0000256" key="10">
    <source>
        <dbReference type="PROSITE-ProRule" id="PRU01393"/>
    </source>
</evidence>
<dbReference type="Proteomes" id="UP000324832">
    <property type="component" value="Unassembled WGS sequence"/>
</dbReference>
<comment type="similarity">
    <text evidence="2 10 11">Belongs to the peptidase C12 family.</text>
</comment>
<keyword evidence="14" id="KW-1185">Reference proteome</keyword>
<comment type="catalytic activity">
    <reaction evidence="1 10 11">
        <text>Thiol-dependent hydrolysis of ester, thioester, amide, peptide and isopeptide bonds formed by the C-terminal Gly of ubiquitin (a 76-residue protein attached to proteins as an intracellular targeting signal).</text>
        <dbReference type="EC" id="3.4.19.12"/>
    </reaction>
</comment>
<evidence type="ECO:0000256" key="5">
    <source>
        <dbReference type="ARBA" id="ARBA00022786"/>
    </source>
</evidence>
<dbReference type="AlphaFoldDB" id="A0A5E4Q5J8"/>
<evidence type="ECO:0000313" key="14">
    <source>
        <dbReference type="Proteomes" id="UP000324832"/>
    </source>
</evidence>
<dbReference type="Gene3D" id="3.40.532.10">
    <property type="entry name" value="Peptidase C12, ubiquitin carboxyl-terminal hydrolase"/>
    <property type="match status" value="1"/>
</dbReference>
<keyword evidence="4 10" id="KW-0645">Protease</keyword>
<dbReference type="GO" id="GO:0016579">
    <property type="term" value="P:protein deubiquitination"/>
    <property type="evidence" value="ECO:0007669"/>
    <property type="project" value="TreeGrafter"/>
</dbReference>
<dbReference type="EMBL" id="FZQP02001670">
    <property type="protein sequence ID" value="VVC93535.1"/>
    <property type="molecule type" value="Genomic_DNA"/>
</dbReference>
<keyword evidence="7 10" id="KW-0788">Thiol protease</keyword>
<evidence type="ECO:0000256" key="4">
    <source>
        <dbReference type="ARBA" id="ARBA00022670"/>
    </source>
</evidence>
<feature type="site" description="Important for enzyme activity" evidence="10">
    <location>
        <position position="230"/>
    </location>
</feature>
<evidence type="ECO:0000256" key="7">
    <source>
        <dbReference type="ARBA" id="ARBA00022807"/>
    </source>
</evidence>
<feature type="site" description="Transition state stabilizer" evidence="10">
    <location>
        <position position="140"/>
    </location>
</feature>
<feature type="active site" description="Nucleophile" evidence="10">
    <location>
        <position position="146"/>
    </location>
</feature>
<dbReference type="InterPro" id="IPR038765">
    <property type="entry name" value="Papain-like_cys_pep_sf"/>
</dbReference>
<keyword evidence="6 10" id="KW-0378">Hydrolase</keyword>
<evidence type="ECO:0000256" key="6">
    <source>
        <dbReference type="ARBA" id="ARBA00022801"/>
    </source>
</evidence>
<dbReference type="InterPro" id="IPR001578">
    <property type="entry name" value="Peptidase_C12_UCH"/>
</dbReference>
<dbReference type="Pfam" id="PF01088">
    <property type="entry name" value="Peptidase_C12"/>
    <property type="match status" value="1"/>
</dbReference>
<evidence type="ECO:0000256" key="9">
    <source>
        <dbReference type="ARBA" id="ARBA00073226"/>
    </source>
</evidence>